<organism evidence="2 3">
    <name type="scientific">Pseudomicrostroma glucosiphilum</name>
    <dbReference type="NCBI Taxonomy" id="1684307"/>
    <lineage>
        <taxon>Eukaryota</taxon>
        <taxon>Fungi</taxon>
        <taxon>Dikarya</taxon>
        <taxon>Basidiomycota</taxon>
        <taxon>Ustilaginomycotina</taxon>
        <taxon>Exobasidiomycetes</taxon>
        <taxon>Microstromatales</taxon>
        <taxon>Microstromatales incertae sedis</taxon>
        <taxon>Pseudomicrostroma</taxon>
    </lineage>
</organism>
<dbReference type="EMBL" id="KZ819333">
    <property type="protein sequence ID" value="PWN18954.1"/>
    <property type="molecule type" value="Genomic_DNA"/>
</dbReference>
<feature type="region of interest" description="Disordered" evidence="1">
    <location>
        <begin position="1"/>
        <end position="30"/>
    </location>
</feature>
<name>A0A316U2B2_9BASI</name>
<dbReference type="GeneID" id="37016826"/>
<feature type="compositionally biased region" description="Basic and acidic residues" evidence="1">
    <location>
        <begin position="1"/>
        <end position="21"/>
    </location>
</feature>
<protein>
    <submittedName>
        <fullName evidence="2">Uncharacterized protein</fullName>
    </submittedName>
</protein>
<feature type="region of interest" description="Disordered" evidence="1">
    <location>
        <begin position="49"/>
        <end position="128"/>
    </location>
</feature>
<proteinExistence type="predicted"/>
<reference evidence="2 3" key="1">
    <citation type="journal article" date="2018" name="Mol. Biol. Evol.">
        <title>Broad Genomic Sampling Reveals a Smut Pathogenic Ancestry of the Fungal Clade Ustilaginomycotina.</title>
        <authorList>
            <person name="Kijpornyongpan T."/>
            <person name="Mondo S.J."/>
            <person name="Barry K."/>
            <person name="Sandor L."/>
            <person name="Lee J."/>
            <person name="Lipzen A."/>
            <person name="Pangilinan J."/>
            <person name="LaButti K."/>
            <person name="Hainaut M."/>
            <person name="Henrissat B."/>
            <person name="Grigoriev I.V."/>
            <person name="Spatafora J.W."/>
            <person name="Aime M.C."/>
        </authorList>
    </citation>
    <scope>NUCLEOTIDE SEQUENCE [LARGE SCALE GENOMIC DNA]</scope>
    <source>
        <strain evidence="2 3">MCA 4718</strain>
    </source>
</reference>
<dbReference type="AlphaFoldDB" id="A0A316U2B2"/>
<evidence type="ECO:0000256" key="1">
    <source>
        <dbReference type="SAM" id="MobiDB-lite"/>
    </source>
</evidence>
<dbReference type="RefSeq" id="XP_025346114.1">
    <property type="nucleotide sequence ID" value="XM_025495092.1"/>
</dbReference>
<keyword evidence="3" id="KW-1185">Reference proteome</keyword>
<accession>A0A316U2B2</accession>
<evidence type="ECO:0000313" key="2">
    <source>
        <dbReference type="EMBL" id="PWN18954.1"/>
    </source>
</evidence>
<sequence length="199" mass="21700">MPVKRKAERESTGSCDKKVKESTGGYTTENERAILMALTKLALENCRRIAESPGTGEKSTSAMNMKVRSMMKPPKRPDIFDEDDGEQSSNEDQKTDVKKCSRSKTPSPKKKVKAESGGASPGRAAANAWSKEEEGAAFRAAAELALANLPLIIKAPGLEARNLSQLSHKFRSMLKSLDKANAWGDGKWVDDFKIAKKQG</sequence>
<evidence type="ECO:0000313" key="3">
    <source>
        <dbReference type="Proteomes" id="UP000245942"/>
    </source>
</evidence>
<gene>
    <name evidence="2" type="ORF">BCV69DRAFT_314150</name>
</gene>
<dbReference type="Proteomes" id="UP000245942">
    <property type="component" value="Unassembled WGS sequence"/>
</dbReference>